<protein>
    <submittedName>
        <fullName evidence="1">NAD(P)/FAD-dependent oxidoreductase</fullName>
    </submittedName>
</protein>
<dbReference type="InterPro" id="IPR050407">
    <property type="entry name" value="Geranylgeranyl_reductase"/>
</dbReference>
<dbReference type="PANTHER" id="PTHR42685:SF22">
    <property type="entry name" value="CONDITIONED MEDIUM FACTOR RECEPTOR 1"/>
    <property type="match status" value="1"/>
</dbReference>
<dbReference type="AlphaFoldDB" id="A0A6H1TUW2"/>
<name>A0A6H1TUW2_9CYAN</name>
<sequence length="413" mass="47584">MQSFDIVVVGAGPAGGHCARTLAKNGYRVLLAEQHSSFEINNFSSAATPLKTLELFNLPEQTIGNVWDKLTIVSSNARKTWTSPEPLGVVFDFAKLRQFLADEVTEAGSEVWMGYRYFKHYRENGETIAEFKRKGTTEPTRVKTKVLVDATGSARAVMYPQKRNRPSFSKATGIEYLIEVEPYCYRKLEQELVFFLGSKWMPQGYSWVFPMEGNRLKIGVARYYGKHAIAPVEDRFKNRINLITKNYLNLEDNYQLIDVHGSTLCYSMGLKDVYYRDNTIAIGDSVSTFNFLGGEGIRYAMLAGEVAARYIGQYVKGEIGEFDPYRKELRNYFLRRWQISERIAKKVYFEYDDRAIDRGVSYIGSMNLKDAFDILFEYKFEKATQGILPLLKRQWIAFLQSIRERFDLNQSKI</sequence>
<dbReference type="Gene3D" id="3.50.50.60">
    <property type="entry name" value="FAD/NAD(P)-binding domain"/>
    <property type="match status" value="1"/>
</dbReference>
<dbReference type="InterPro" id="IPR036188">
    <property type="entry name" value="FAD/NAD-bd_sf"/>
</dbReference>
<keyword evidence="2" id="KW-1185">Reference proteome</keyword>
<dbReference type="Proteomes" id="UP000500857">
    <property type="component" value="Chromosome"/>
</dbReference>
<accession>A0A6H1TUW2</accession>
<evidence type="ECO:0000313" key="2">
    <source>
        <dbReference type="Proteomes" id="UP000500857"/>
    </source>
</evidence>
<dbReference type="EMBL" id="CP051167">
    <property type="protein sequence ID" value="QIZ70341.1"/>
    <property type="molecule type" value="Genomic_DNA"/>
</dbReference>
<dbReference type="RefSeq" id="WP_168568496.1">
    <property type="nucleotide sequence ID" value="NZ_CP051167.1"/>
</dbReference>
<evidence type="ECO:0000313" key="1">
    <source>
        <dbReference type="EMBL" id="QIZ70341.1"/>
    </source>
</evidence>
<proteinExistence type="predicted"/>
<gene>
    <name evidence="1" type="ORF">HCG48_06915</name>
</gene>
<dbReference type="PANTHER" id="PTHR42685">
    <property type="entry name" value="GERANYLGERANYL DIPHOSPHATE REDUCTASE"/>
    <property type="match status" value="1"/>
</dbReference>
<organism evidence="1 2">
    <name type="scientific">Oxynema aestuarii AP17</name>
    <dbReference type="NCBI Taxonomy" id="2064643"/>
    <lineage>
        <taxon>Bacteria</taxon>
        <taxon>Bacillati</taxon>
        <taxon>Cyanobacteriota</taxon>
        <taxon>Cyanophyceae</taxon>
        <taxon>Oscillatoriophycideae</taxon>
        <taxon>Oscillatoriales</taxon>
        <taxon>Oscillatoriaceae</taxon>
        <taxon>Oxynema</taxon>
        <taxon>Oxynema aestuarii</taxon>
    </lineage>
</organism>
<dbReference type="KEGG" id="oxy:HCG48_06915"/>
<dbReference type="SUPFAM" id="SSF51905">
    <property type="entry name" value="FAD/NAD(P)-binding domain"/>
    <property type="match status" value="1"/>
</dbReference>
<dbReference type="Pfam" id="PF12831">
    <property type="entry name" value="FAD_oxidored"/>
    <property type="match status" value="1"/>
</dbReference>
<reference evidence="1 2" key="1">
    <citation type="submission" date="2020-04" db="EMBL/GenBank/DDBJ databases">
        <authorList>
            <person name="Basu S."/>
            <person name="Maruthanayagam V."/>
            <person name="Chakraborty S."/>
            <person name="Pramanik A."/>
            <person name="Mukherjee J."/>
            <person name="Brink B."/>
        </authorList>
    </citation>
    <scope>NUCLEOTIDE SEQUENCE [LARGE SCALE GENOMIC DNA]</scope>
    <source>
        <strain evidence="1 2">AP17</strain>
    </source>
</reference>